<keyword evidence="1" id="KW-0472">Membrane</keyword>
<sequence length="291" mass="32069">MKIVQNTKFPQLFLRVAIGSAYLWEFTDRLGILGAHGQPHVGWGDWGHFIAYARQVMAFLPPGIVPVLAVIATVGEGLFGTLILIGLFTRTAAIGSGILSFCFALAMSVSFGIESPLGYSVFTLSAANFLLATLPTYEWSVDNWLTKKNSGRISSGAIIFAGVIGLMGFYSPARAQQVHQTSPRKITEQYLIKQFINEHGISDREVQIEVVNFPPGSSSPAHRHPCPTFGYVLDGELESVFEGKRHLFKKGDCFYESTNGLHAVTRNNDRVKTARLLVFFIAEKNKPTTIR</sequence>
<dbReference type="EMBL" id="CP042436">
    <property type="protein sequence ID" value="QEC62957.1"/>
    <property type="molecule type" value="Genomic_DNA"/>
</dbReference>
<feature type="transmembrane region" description="Helical" evidence="1">
    <location>
        <begin position="64"/>
        <end position="85"/>
    </location>
</feature>
<feature type="transmembrane region" description="Helical" evidence="1">
    <location>
        <begin position="153"/>
        <end position="173"/>
    </location>
</feature>
<reference evidence="3 4" key="1">
    <citation type="journal article" date="2017" name="Curr. Microbiol.">
        <title>Mucilaginibacter ginsenosidivorans sp. nov., Isolated from Soil of Ginseng Field.</title>
        <authorList>
            <person name="Kim M.M."/>
            <person name="Siddiqi M.Z."/>
            <person name="Im W.T."/>
        </authorList>
    </citation>
    <scope>NUCLEOTIDE SEQUENCE [LARGE SCALE GENOMIC DNA]</scope>
    <source>
        <strain evidence="3 4">Gsoil 3017</strain>
    </source>
</reference>
<keyword evidence="1" id="KW-1133">Transmembrane helix</keyword>
<evidence type="ECO:0000259" key="2">
    <source>
        <dbReference type="Pfam" id="PF07883"/>
    </source>
</evidence>
<dbReference type="PANTHER" id="PTHR38599">
    <property type="entry name" value="CUPIN DOMAIN PROTEIN (AFU_ORTHOLOGUE AFUA_3G13620)"/>
    <property type="match status" value="1"/>
</dbReference>
<evidence type="ECO:0000313" key="4">
    <source>
        <dbReference type="Proteomes" id="UP000321479"/>
    </source>
</evidence>
<accession>A0A5B8UV06</accession>
<dbReference type="Gene3D" id="2.60.120.10">
    <property type="entry name" value="Jelly Rolls"/>
    <property type="match status" value="1"/>
</dbReference>
<name>A0A5B8UV06_9SPHI</name>
<keyword evidence="1" id="KW-0812">Transmembrane</keyword>
<feature type="transmembrane region" description="Helical" evidence="1">
    <location>
        <begin position="92"/>
        <end position="113"/>
    </location>
</feature>
<evidence type="ECO:0000256" key="1">
    <source>
        <dbReference type="SAM" id="Phobius"/>
    </source>
</evidence>
<dbReference type="RefSeq" id="WP_147031533.1">
    <property type="nucleotide sequence ID" value="NZ_CP042436.1"/>
</dbReference>
<dbReference type="InterPro" id="IPR013096">
    <property type="entry name" value="Cupin_2"/>
</dbReference>
<dbReference type="PANTHER" id="PTHR38599:SF1">
    <property type="entry name" value="CUPIN DOMAIN PROTEIN (AFU_ORTHOLOGUE AFUA_3G13620)"/>
    <property type="match status" value="1"/>
</dbReference>
<proteinExistence type="predicted"/>
<dbReference type="AlphaFoldDB" id="A0A5B8UV06"/>
<dbReference type="Pfam" id="PF07883">
    <property type="entry name" value="Cupin_2"/>
    <property type="match status" value="1"/>
</dbReference>
<dbReference type="SUPFAM" id="SSF51182">
    <property type="entry name" value="RmlC-like cupins"/>
    <property type="match status" value="1"/>
</dbReference>
<organism evidence="3 4">
    <name type="scientific">Mucilaginibacter ginsenosidivorans</name>
    <dbReference type="NCBI Taxonomy" id="398053"/>
    <lineage>
        <taxon>Bacteria</taxon>
        <taxon>Pseudomonadati</taxon>
        <taxon>Bacteroidota</taxon>
        <taxon>Sphingobacteriia</taxon>
        <taxon>Sphingobacteriales</taxon>
        <taxon>Sphingobacteriaceae</taxon>
        <taxon>Mucilaginibacter</taxon>
    </lineage>
</organism>
<dbReference type="OrthoDB" id="676158at2"/>
<dbReference type="CDD" id="cd02234">
    <property type="entry name" value="cupin_BLR7677-like"/>
    <property type="match status" value="1"/>
</dbReference>
<dbReference type="KEGG" id="mgin:FRZ54_10330"/>
<keyword evidence="4" id="KW-1185">Reference proteome</keyword>
<evidence type="ECO:0000313" key="3">
    <source>
        <dbReference type="EMBL" id="QEC62957.1"/>
    </source>
</evidence>
<dbReference type="InterPro" id="IPR014710">
    <property type="entry name" value="RmlC-like_jellyroll"/>
</dbReference>
<dbReference type="InterPro" id="IPR011051">
    <property type="entry name" value="RmlC_Cupin_sf"/>
</dbReference>
<dbReference type="Proteomes" id="UP000321479">
    <property type="component" value="Chromosome"/>
</dbReference>
<feature type="transmembrane region" description="Helical" evidence="1">
    <location>
        <begin position="119"/>
        <end position="141"/>
    </location>
</feature>
<feature type="domain" description="Cupin type-2" evidence="2">
    <location>
        <begin position="210"/>
        <end position="279"/>
    </location>
</feature>
<protein>
    <submittedName>
        <fullName evidence="3">Cupin domain-containing protein</fullName>
    </submittedName>
</protein>
<gene>
    <name evidence="3" type="ORF">FRZ54_10330</name>
</gene>